<dbReference type="Proteomes" id="UP000815325">
    <property type="component" value="Unassembled WGS sequence"/>
</dbReference>
<comment type="caution">
    <text evidence="2">The sequence shown here is derived from an EMBL/GenBank/DDBJ whole genome shotgun (WGS) entry which is preliminary data.</text>
</comment>
<accession>A0ABQ7GXU2</accession>
<feature type="compositionally biased region" description="Low complexity" evidence="1">
    <location>
        <begin position="199"/>
        <end position="232"/>
    </location>
</feature>
<organism evidence="2 3">
    <name type="scientific">Dunaliella salina</name>
    <name type="common">Green alga</name>
    <name type="synonym">Protococcus salinus</name>
    <dbReference type="NCBI Taxonomy" id="3046"/>
    <lineage>
        <taxon>Eukaryota</taxon>
        <taxon>Viridiplantae</taxon>
        <taxon>Chlorophyta</taxon>
        <taxon>core chlorophytes</taxon>
        <taxon>Chlorophyceae</taxon>
        <taxon>CS clade</taxon>
        <taxon>Chlamydomonadales</taxon>
        <taxon>Dunaliellaceae</taxon>
        <taxon>Dunaliella</taxon>
    </lineage>
</organism>
<proteinExistence type="predicted"/>
<protein>
    <submittedName>
        <fullName evidence="2">Uncharacterized protein</fullName>
    </submittedName>
</protein>
<keyword evidence="3" id="KW-1185">Reference proteome</keyword>
<gene>
    <name evidence="2" type="ORF">DUNSADRAFT_830</name>
</gene>
<name>A0ABQ7GXU2_DUNSA</name>
<feature type="compositionally biased region" description="Gly residues" evidence="1">
    <location>
        <begin position="160"/>
        <end position="173"/>
    </location>
</feature>
<evidence type="ECO:0000313" key="2">
    <source>
        <dbReference type="EMBL" id="KAF5839428.1"/>
    </source>
</evidence>
<evidence type="ECO:0000256" key="1">
    <source>
        <dbReference type="SAM" id="MobiDB-lite"/>
    </source>
</evidence>
<feature type="region of interest" description="Disordered" evidence="1">
    <location>
        <begin position="127"/>
        <end position="177"/>
    </location>
</feature>
<sequence>MDYLPEEDVRKQLRQINITYALDLNDFVDLSFIKKLATHDLGQPTKATTAARWPPNITVCMHANDERVRARARMSAPSVTAQTRTSSAAAAAAGGRIAAPPTAAIEAQQIAEAQRLSLAESLNTAHAGAGNRNGSRSLTEALKSTPAGAGGRNANSNGSEGNGGTAGTGSGGGRRPKAIAIDGWVHILGAGAAEVEGPQQQQQQQQQQQDGLASPALSTTPASTVTPSSGSGLNSPREQNGLAAPARVQNELAEPASVPAYSSIPASWAPDQVVHTHQLMYADLARTGGPPVKEAMVQLATRAGGPLMASLKAKEAWRSGVRAFARAASEGPKDLTPTMTKVEVELVRSVHGEACNAVFGVLVNGEPVHMRNYFIASRQLGLDG</sequence>
<feature type="region of interest" description="Disordered" evidence="1">
    <location>
        <begin position="195"/>
        <end position="242"/>
    </location>
</feature>
<evidence type="ECO:0000313" key="3">
    <source>
        <dbReference type="Proteomes" id="UP000815325"/>
    </source>
</evidence>
<dbReference type="EMBL" id="MU069544">
    <property type="protein sequence ID" value="KAF5839428.1"/>
    <property type="molecule type" value="Genomic_DNA"/>
</dbReference>
<reference evidence="2" key="1">
    <citation type="submission" date="2017-08" db="EMBL/GenBank/DDBJ databases">
        <authorList>
            <person name="Polle J.E."/>
            <person name="Barry K."/>
            <person name="Cushman J."/>
            <person name="Schmutz J."/>
            <person name="Tran D."/>
            <person name="Hathwaick L.T."/>
            <person name="Yim W.C."/>
            <person name="Jenkins J."/>
            <person name="Mckie-Krisberg Z.M."/>
            <person name="Prochnik S."/>
            <person name="Lindquist E."/>
            <person name="Dockter R.B."/>
            <person name="Adam C."/>
            <person name="Molina H."/>
            <person name="Bunkerborg J."/>
            <person name="Jin E."/>
            <person name="Buchheim M."/>
            <person name="Magnuson J."/>
        </authorList>
    </citation>
    <scope>NUCLEOTIDE SEQUENCE</scope>
    <source>
        <strain evidence="2">CCAP 19/18</strain>
    </source>
</reference>